<dbReference type="AlphaFoldDB" id="A0A382U4S1"/>
<evidence type="ECO:0000313" key="2">
    <source>
        <dbReference type="EMBL" id="SVD29243.1"/>
    </source>
</evidence>
<feature type="non-terminal residue" evidence="2">
    <location>
        <position position="1"/>
    </location>
</feature>
<sequence length="65" mass="6852">ALGGVEQSGLLPPHRRSQSLSLGNRCRLAAGVCGECHGRGATDRAVLDRPALSGGRHQPEWHEGI</sequence>
<name>A0A382U4S1_9ZZZZ</name>
<dbReference type="EMBL" id="UINC01141484">
    <property type="protein sequence ID" value="SVD29243.1"/>
    <property type="molecule type" value="Genomic_DNA"/>
</dbReference>
<accession>A0A382U4S1</accession>
<organism evidence="2">
    <name type="scientific">marine metagenome</name>
    <dbReference type="NCBI Taxonomy" id="408172"/>
    <lineage>
        <taxon>unclassified sequences</taxon>
        <taxon>metagenomes</taxon>
        <taxon>ecological metagenomes</taxon>
    </lineage>
</organism>
<feature type="non-terminal residue" evidence="2">
    <location>
        <position position="65"/>
    </location>
</feature>
<evidence type="ECO:0000256" key="1">
    <source>
        <dbReference type="SAM" id="MobiDB-lite"/>
    </source>
</evidence>
<proteinExistence type="predicted"/>
<protein>
    <submittedName>
        <fullName evidence="2">Uncharacterized protein</fullName>
    </submittedName>
</protein>
<gene>
    <name evidence="2" type="ORF">METZ01_LOCUS382097</name>
</gene>
<reference evidence="2" key="1">
    <citation type="submission" date="2018-05" db="EMBL/GenBank/DDBJ databases">
        <authorList>
            <person name="Lanie J.A."/>
            <person name="Ng W.-L."/>
            <person name="Kazmierczak K.M."/>
            <person name="Andrzejewski T.M."/>
            <person name="Davidsen T.M."/>
            <person name="Wayne K.J."/>
            <person name="Tettelin H."/>
            <person name="Glass J.I."/>
            <person name="Rusch D."/>
            <person name="Podicherti R."/>
            <person name="Tsui H.-C.T."/>
            <person name="Winkler M.E."/>
        </authorList>
    </citation>
    <scope>NUCLEOTIDE SEQUENCE</scope>
</reference>
<feature type="region of interest" description="Disordered" evidence="1">
    <location>
        <begin position="1"/>
        <end position="20"/>
    </location>
</feature>